<accession>A0ACC1NLU5</accession>
<sequence>MAKSSRASSRKANNQRLKAKVFGPVETERNARLSAKLLELAAAPKPERGDSESMNIVDTDADATNIINAEKRGRRHRRRDLIILEPVVAAAMDVDTAKTATTSSKSSSKKGRIEKRRKTSKIVFPKYGDKAKKKRKH</sequence>
<protein>
    <submittedName>
        <fullName evidence="1">Uncharacterized protein</fullName>
    </submittedName>
</protein>
<dbReference type="Proteomes" id="UP001143856">
    <property type="component" value="Unassembled WGS sequence"/>
</dbReference>
<gene>
    <name evidence="1" type="ORF">NUW58_g6997</name>
</gene>
<evidence type="ECO:0000313" key="1">
    <source>
        <dbReference type="EMBL" id="KAJ2980247.1"/>
    </source>
</evidence>
<proteinExistence type="predicted"/>
<dbReference type="EMBL" id="JAPDGR010001707">
    <property type="protein sequence ID" value="KAJ2980247.1"/>
    <property type="molecule type" value="Genomic_DNA"/>
</dbReference>
<comment type="caution">
    <text evidence="1">The sequence shown here is derived from an EMBL/GenBank/DDBJ whole genome shotgun (WGS) entry which is preliminary data.</text>
</comment>
<organism evidence="1 2">
    <name type="scientific">Xylaria curta</name>
    <dbReference type="NCBI Taxonomy" id="42375"/>
    <lineage>
        <taxon>Eukaryota</taxon>
        <taxon>Fungi</taxon>
        <taxon>Dikarya</taxon>
        <taxon>Ascomycota</taxon>
        <taxon>Pezizomycotina</taxon>
        <taxon>Sordariomycetes</taxon>
        <taxon>Xylariomycetidae</taxon>
        <taxon>Xylariales</taxon>
        <taxon>Xylariaceae</taxon>
        <taxon>Xylaria</taxon>
    </lineage>
</organism>
<reference evidence="1" key="1">
    <citation type="submission" date="2022-10" db="EMBL/GenBank/DDBJ databases">
        <title>Genome Sequence of Xylaria curta.</title>
        <authorList>
            <person name="Buettner E."/>
        </authorList>
    </citation>
    <scope>NUCLEOTIDE SEQUENCE</scope>
    <source>
        <strain evidence="1">Babe10</strain>
    </source>
</reference>
<name>A0ACC1NLU5_9PEZI</name>
<keyword evidence="2" id="KW-1185">Reference proteome</keyword>
<evidence type="ECO:0000313" key="2">
    <source>
        <dbReference type="Proteomes" id="UP001143856"/>
    </source>
</evidence>